<dbReference type="Gene3D" id="1.10.150.690">
    <property type="entry name" value="DUF2063"/>
    <property type="match status" value="1"/>
</dbReference>
<sequence>MDASWEQLIRDVCLAEGDEDEVARGLGVPQAGRLLLYRRLVRGNLESVARKLLPRTAACLDRAEGGFEREFGAFLAEAGTRTHFVRDIGGELVRWAAAGRWAGEGYPPHLADLARYEVLEFDVGIAEVGELPPARAELALDRGIVFHPTARLGRFSHAVHDEETDPPAARDIALLVFRDAEHAVHTRELDAGVAPVIERLLAGDALAQAVRAASGHGEGPIDDALLARVAELLAVLADDGVLLGAA</sequence>
<dbReference type="EMBL" id="CP089983">
    <property type="protein sequence ID" value="WXB10412.1"/>
    <property type="molecule type" value="Genomic_DNA"/>
</dbReference>
<dbReference type="Proteomes" id="UP001374803">
    <property type="component" value="Chromosome"/>
</dbReference>
<dbReference type="InterPro" id="IPR044922">
    <property type="entry name" value="DUF2063_N_sf"/>
</dbReference>
<dbReference type="InterPro" id="IPR054098">
    <property type="entry name" value="NGO1945-like_C"/>
</dbReference>
<dbReference type="Pfam" id="PF22106">
    <property type="entry name" value="NGO1945_C"/>
    <property type="match status" value="1"/>
</dbReference>
<reference evidence="2" key="1">
    <citation type="submission" date="2021-12" db="EMBL/GenBank/DDBJ databases">
        <title>Discovery of the Pendulisporaceae a myxobacterial family with distinct sporulation behavior and unique specialized metabolism.</title>
        <authorList>
            <person name="Garcia R."/>
            <person name="Popoff A."/>
            <person name="Bader C.D."/>
            <person name="Loehr J."/>
            <person name="Walesch S."/>
            <person name="Walt C."/>
            <person name="Boldt J."/>
            <person name="Bunk B."/>
            <person name="Haeckl F.J.F.P.J."/>
            <person name="Gunesch A.P."/>
            <person name="Birkelbach J."/>
            <person name="Nuebel U."/>
            <person name="Pietschmann T."/>
            <person name="Bach T."/>
            <person name="Mueller R."/>
        </authorList>
    </citation>
    <scope>NUCLEOTIDE SEQUENCE</scope>
    <source>
        <strain evidence="2">MSr11367</strain>
    </source>
</reference>
<accession>A0ABZ2LI54</accession>
<evidence type="ECO:0000313" key="2">
    <source>
        <dbReference type="EMBL" id="WXB10412.1"/>
    </source>
</evidence>
<name>A0ABZ2LI54_9BACT</name>
<keyword evidence="3" id="KW-1185">Reference proteome</keyword>
<evidence type="ECO:0000313" key="3">
    <source>
        <dbReference type="Proteomes" id="UP001374803"/>
    </source>
</evidence>
<organism evidence="2 3">
    <name type="scientific">Pendulispora rubella</name>
    <dbReference type="NCBI Taxonomy" id="2741070"/>
    <lineage>
        <taxon>Bacteria</taxon>
        <taxon>Pseudomonadati</taxon>
        <taxon>Myxococcota</taxon>
        <taxon>Myxococcia</taxon>
        <taxon>Myxococcales</taxon>
        <taxon>Sorangiineae</taxon>
        <taxon>Pendulisporaceae</taxon>
        <taxon>Pendulispora</taxon>
    </lineage>
</organism>
<dbReference type="RefSeq" id="WP_394840089.1">
    <property type="nucleotide sequence ID" value="NZ_CP089929.1"/>
</dbReference>
<gene>
    <name evidence="2" type="ORF">LVJ94_24685</name>
</gene>
<feature type="domain" description="NGO1945-like C-terminal" evidence="1">
    <location>
        <begin position="148"/>
        <end position="236"/>
    </location>
</feature>
<proteinExistence type="predicted"/>
<evidence type="ECO:0000259" key="1">
    <source>
        <dbReference type="Pfam" id="PF22106"/>
    </source>
</evidence>
<protein>
    <recommendedName>
        <fullName evidence="1">NGO1945-like C-terminal domain-containing protein</fullName>
    </recommendedName>
</protein>